<dbReference type="Pfam" id="PF00664">
    <property type="entry name" value="ABC_membrane"/>
    <property type="match status" value="1"/>
</dbReference>
<evidence type="ECO:0000256" key="5">
    <source>
        <dbReference type="ARBA" id="ARBA00022741"/>
    </source>
</evidence>
<comment type="caution">
    <text evidence="12">The sequence shown here is derived from an EMBL/GenBank/DDBJ whole genome shotgun (WGS) entry which is preliminary data.</text>
</comment>
<feature type="transmembrane region" description="Helical" evidence="9">
    <location>
        <begin position="160"/>
        <end position="178"/>
    </location>
</feature>
<accession>A0A268P2S6</accession>
<dbReference type="PROSITE" id="PS50893">
    <property type="entry name" value="ABC_TRANSPORTER_2"/>
    <property type="match status" value="1"/>
</dbReference>
<dbReference type="InterPro" id="IPR036640">
    <property type="entry name" value="ABC1_TM_sf"/>
</dbReference>
<dbReference type="GO" id="GO:0005886">
    <property type="term" value="C:plasma membrane"/>
    <property type="evidence" value="ECO:0007669"/>
    <property type="project" value="UniProtKB-SubCell"/>
</dbReference>
<dbReference type="Gene3D" id="1.20.1560.10">
    <property type="entry name" value="ABC transporter type 1, transmembrane domain"/>
    <property type="match status" value="1"/>
</dbReference>
<dbReference type="FunFam" id="3.40.50.300:FF:000221">
    <property type="entry name" value="Multidrug ABC transporter ATP-binding protein"/>
    <property type="match status" value="1"/>
</dbReference>
<sequence>MRVFVDLNWFFKKHWRAYASGIAVLAVVSFLSLIPPRVIGEVVDGIADASLTPSALVNAVGLILGIAVVLYILRFLWRLLIFGTSLKLARQIRFDLYRHFTNMPVSFYHKRTTGDLMAVSTNDVRAVQATAGEGVLTIVDACLLGGMVVVTMAVSISWQLTFITLLPLPFMALLTSYYGKLLHRRFAGAQAAFSVLNNTVQESIGGMKVTKAFGREQEEVSRFAKTSAHVVEKNMAVARVDALFDPTITIVIGSCYLLAVAVGSLFVADGAMTIGQLTSFFVYLGLLIWPMLAIGMFFNVVERGHASYDRIRAVLNEKSDIVEREQALDLDIQGELDVRIDAFRYSPDGANVLENVHFHLPTGGTLGIVGRTGSGKTTLLSLLQRTIDVTEGDILLDGHSVRAYQLSCIKDAFGLVPQEHFLFSATIAENVAFAKPEASMAEIVAVCKLAQVHEDILRFPAGYDTIVGERGVTLSGGQKQRISIARTLLSDPTLLVLDDALSAVDAKTEEAILQALQTEKRERTIIMTAHRLSAISHASLILVLADGKVSQSGTHAELMQQGGWYKEMYERQQLESAVEQGGNE</sequence>
<name>A0A268P2S6_SHOCL</name>
<feature type="transmembrane region" description="Helical" evidence="9">
    <location>
        <begin position="135"/>
        <end position="154"/>
    </location>
</feature>
<dbReference type="EMBL" id="NPCC01000005">
    <property type="protein sequence ID" value="PAE90062.1"/>
    <property type="molecule type" value="Genomic_DNA"/>
</dbReference>
<evidence type="ECO:0000256" key="2">
    <source>
        <dbReference type="ARBA" id="ARBA00022448"/>
    </source>
</evidence>
<dbReference type="SMART" id="SM00382">
    <property type="entry name" value="AAA"/>
    <property type="match status" value="1"/>
</dbReference>
<keyword evidence="2" id="KW-0813">Transport</keyword>
<evidence type="ECO:0000256" key="8">
    <source>
        <dbReference type="ARBA" id="ARBA00023136"/>
    </source>
</evidence>
<protein>
    <submittedName>
        <fullName evidence="12">Multidrug ABC transporter permease/ATP-binding protein</fullName>
    </submittedName>
</protein>
<dbReference type="SUPFAM" id="SSF52540">
    <property type="entry name" value="P-loop containing nucleoside triphosphate hydrolases"/>
    <property type="match status" value="1"/>
</dbReference>
<evidence type="ECO:0000259" key="10">
    <source>
        <dbReference type="PROSITE" id="PS50893"/>
    </source>
</evidence>
<evidence type="ECO:0000256" key="4">
    <source>
        <dbReference type="ARBA" id="ARBA00022692"/>
    </source>
</evidence>
<dbReference type="GO" id="GO:0016887">
    <property type="term" value="F:ATP hydrolysis activity"/>
    <property type="evidence" value="ECO:0007669"/>
    <property type="project" value="InterPro"/>
</dbReference>
<dbReference type="GO" id="GO:0015421">
    <property type="term" value="F:ABC-type oligopeptide transporter activity"/>
    <property type="evidence" value="ECO:0007669"/>
    <property type="project" value="TreeGrafter"/>
</dbReference>
<dbReference type="AlphaFoldDB" id="A0A268P2S6"/>
<feature type="transmembrane region" description="Helical" evidence="9">
    <location>
        <begin position="280"/>
        <end position="301"/>
    </location>
</feature>
<evidence type="ECO:0000256" key="7">
    <source>
        <dbReference type="ARBA" id="ARBA00022989"/>
    </source>
</evidence>
<evidence type="ECO:0000256" key="9">
    <source>
        <dbReference type="SAM" id="Phobius"/>
    </source>
</evidence>
<organism evidence="12 13">
    <name type="scientific">Shouchella clausii</name>
    <name type="common">Alkalihalobacillus clausii</name>
    <dbReference type="NCBI Taxonomy" id="79880"/>
    <lineage>
        <taxon>Bacteria</taxon>
        <taxon>Bacillati</taxon>
        <taxon>Bacillota</taxon>
        <taxon>Bacilli</taxon>
        <taxon>Bacillales</taxon>
        <taxon>Bacillaceae</taxon>
        <taxon>Shouchella</taxon>
    </lineage>
</organism>
<dbReference type="PANTHER" id="PTHR43394">
    <property type="entry name" value="ATP-DEPENDENT PERMEASE MDL1, MITOCHONDRIAL"/>
    <property type="match status" value="1"/>
</dbReference>
<keyword evidence="4 9" id="KW-0812">Transmembrane</keyword>
<evidence type="ECO:0000256" key="6">
    <source>
        <dbReference type="ARBA" id="ARBA00022840"/>
    </source>
</evidence>
<dbReference type="Gene3D" id="3.40.50.300">
    <property type="entry name" value="P-loop containing nucleotide triphosphate hydrolases"/>
    <property type="match status" value="1"/>
</dbReference>
<proteinExistence type="predicted"/>
<dbReference type="RefSeq" id="WP_095317028.1">
    <property type="nucleotide sequence ID" value="NZ_NPBW01000010.1"/>
</dbReference>
<dbReference type="PROSITE" id="PS00211">
    <property type="entry name" value="ABC_TRANSPORTER_1"/>
    <property type="match status" value="1"/>
</dbReference>
<dbReference type="SUPFAM" id="SSF90123">
    <property type="entry name" value="ABC transporter transmembrane region"/>
    <property type="match status" value="1"/>
</dbReference>
<keyword evidence="8 9" id="KW-0472">Membrane</keyword>
<dbReference type="PANTHER" id="PTHR43394:SF1">
    <property type="entry name" value="ATP-BINDING CASSETTE SUB-FAMILY B MEMBER 10, MITOCHONDRIAL"/>
    <property type="match status" value="1"/>
</dbReference>
<dbReference type="PROSITE" id="PS50929">
    <property type="entry name" value="ABC_TM1F"/>
    <property type="match status" value="1"/>
</dbReference>
<keyword evidence="7 9" id="KW-1133">Transmembrane helix</keyword>
<evidence type="ECO:0000256" key="3">
    <source>
        <dbReference type="ARBA" id="ARBA00022475"/>
    </source>
</evidence>
<feature type="domain" description="ABC transmembrane type-1" evidence="11">
    <location>
        <begin position="21"/>
        <end position="303"/>
    </location>
</feature>
<dbReference type="InterPro" id="IPR003439">
    <property type="entry name" value="ABC_transporter-like_ATP-bd"/>
</dbReference>
<evidence type="ECO:0000313" key="12">
    <source>
        <dbReference type="EMBL" id="PAE90062.1"/>
    </source>
</evidence>
<gene>
    <name evidence="12" type="ORF">CHH72_03515</name>
</gene>
<dbReference type="Pfam" id="PF00005">
    <property type="entry name" value="ABC_tran"/>
    <property type="match status" value="1"/>
</dbReference>
<keyword evidence="6 12" id="KW-0067">ATP-binding</keyword>
<feature type="domain" description="ABC transporter" evidence="10">
    <location>
        <begin position="338"/>
        <end position="571"/>
    </location>
</feature>
<dbReference type="InterPro" id="IPR003593">
    <property type="entry name" value="AAA+_ATPase"/>
</dbReference>
<keyword evidence="3" id="KW-1003">Cell membrane</keyword>
<evidence type="ECO:0000313" key="13">
    <source>
        <dbReference type="Proteomes" id="UP000216207"/>
    </source>
</evidence>
<feature type="transmembrane region" description="Helical" evidence="9">
    <location>
        <begin position="243"/>
        <end position="268"/>
    </location>
</feature>
<dbReference type="InterPro" id="IPR017871">
    <property type="entry name" value="ABC_transporter-like_CS"/>
</dbReference>
<dbReference type="GO" id="GO:0005524">
    <property type="term" value="F:ATP binding"/>
    <property type="evidence" value="ECO:0007669"/>
    <property type="project" value="UniProtKB-KW"/>
</dbReference>
<comment type="subcellular location">
    <subcellularLocation>
        <location evidence="1">Cell membrane</location>
        <topology evidence="1">Multi-pass membrane protein</topology>
    </subcellularLocation>
</comment>
<dbReference type="InterPro" id="IPR039421">
    <property type="entry name" value="Type_1_exporter"/>
</dbReference>
<dbReference type="FunFam" id="1.20.1560.10:FF:000011">
    <property type="entry name" value="Multidrug ABC transporter ATP-binding protein"/>
    <property type="match status" value="1"/>
</dbReference>
<evidence type="ECO:0000256" key="1">
    <source>
        <dbReference type="ARBA" id="ARBA00004651"/>
    </source>
</evidence>
<evidence type="ECO:0000259" key="11">
    <source>
        <dbReference type="PROSITE" id="PS50929"/>
    </source>
</evidence>
<dbReference type="Proteomes" id="UP000216207">
    <property type="component" value="Unassembled WGS sequence"/>
</dbReference>
<feature type="transmembrane region" description="Helical" evidence="9">
    <location>
        <begin position="56"/>
        <end position="77"/>
    </location>
</feature>
<reference evidence="12 13" key="1">
    <citation type="submission" date="2017-07" db="EMBL/GenBank/DDBJ databases">
        <title>Isolation and whole genome analysis of endospore-forming bacteria from heroin.</title>
        <authorList>
            <person name="Kalinowski J."/>
            <person name="Ahrens B."/>
            <person name="Al-Dilaimi A."/>
            <person name="Winkler A."/>
            <person name="Wibberg D."/>
            <person name="Schleenbecker U."/>
            <person name="Ruckert C."/>
            <person name="Wolfel R."/>
            <person name="Grass G."/>
        </authorList>
    </citation>
    <scope>NUCLEOTIDE SEQUENCE [LARGE SCALE GENOMIC DNA]</scope>
    <source>
        <strain evidence="12 13">7539</strain>
    </source>
</reference>
<dbReference type="InterPro" id="IPR027417">
    <property type="entry name" value="P-loop_NTPase"/>
</dbReference>
<dbReference type="CDD" id="cd18541">
    <property type="entry name" value="ABC_6TM_TmrB_like"/>
    <property type="match status" value="1"/>
</dbReference>
<dbReference type="InterPro" id="IPR011527">
    <property type="entry name" value="ABC1_TM_dom"/>
</dbReference>
<keyword evidence="5" id="KW-0547">Nucleotide-binding</keyword>